<dbReference type="GO" id="GO:0006509">
    <property type="term" value="P:membrane protein ectodomain proteolysis"/>
    <property type="evidence" value="ECO:0007669"/>
    <property type="project" value="TreeGrafter"/>
</dbReference>
<feature type="domain" description="Peptidase M12B" evidence="2">
    <location>
        <begin position="123"/>
        <end position="340"/>
    </location>
</feature>
<keyword evidence="1" id="KW-0862">Zinc</keyword>
<feature type="active site" evidence="1">
    <location>
        <position position="274"/>
    </location>
</feature>
<evidence type="ECO:0000313" key="4">
    <source>
        <dbReference type="WBParaSite" id="maker-uti_cns_0002345-snap-gene-0.19-mRNA-1"/>
    </source>
</evidence>
<dbReference type="InterPro" id="IPR001590">
    <property type="entry name" value="Peptidase_M12B"/>
</dbReference>
<evidence type="ECO:0000259" key="2">
    <source>
        <dbReference type="PROSITE" id="PS50215"/>
    </source>
</evidence>
<accession>A0A1I8GMB0</accession>
<evidence type="ECO:0000256" key="1">
    <source>
        <dbReference type="PROSITE-ProRule" id="PRU00276"/>
    </source>
</evidence>
<dbReference type="Proteomes" id="UP000095280">
    <property type="component" value="Unplaced"/>
</dbReference>
<feature type="binding site" evidence="1">
    <location>
        <position position="283"/>
    </location>
    <ligand>
        <name>Zn(2+)</name>
        <dbReference type="ChEBI" id="CHEBI:29105"/>
        <note>catalytic</note>
    </ligand>
</feature>
<dbReference type="WBParaSite" id="maker-uti_cns_0002345-snap-gene-0.19-mRNA-1">
    <property type="protein sequence ID" value="maker-uti_cns_0002345-snap-gene-0.19-mRNA-1"/>
    <property type="gene ID" value="maker-uti_cns_0002345-snap-gene-0.19"/>
</dbReference>
<feature type="binding site" evidence="1">
    <location>
        <position position="277"/>
    </location>
    <ligand>
        <name>Zn(2+)</name>
        <dbReference type="ChEBI" id="CHEBI:29105"/>
        <note>catalytic</note>
    </ligand>
</feature>
<keyword evidence="3" id="KW-1185">Reference proteome</keyword>
<dbReference type="Gene3D" id="3.40.390.10">
    <property type="entry name" value="Collagenase (Catalytic Domain)"/>
    <property type="match status" value="1"/>
</dbReference>
<proteinExistence type="predicted"/>
<dbReference type="GO" id="GO:0004222">
    <property type="term" value="F:metalloendopeptidase activity"/>
    <property type="evidence" value="ECO:0007669"/>
    <property type="project" value="InterPro"/>
</dbReference>
<comment type="caution">
    <text evidence="1">Lacks conserved residue(s) required for the propagation of feature annotation.</text>
</comment>
<feature type="binding site" evidence="1">
    <location>
        <position position="273"/>
    </location>
    <ligand>
        <name>Zn(2+)</name>
        <dbReference type="ChEBI" id="CHEBI:29105"/>
        <note>catalytic</note>
    </ligand>
</feature>
<dbReference type="SUPFAM" id="SSF55486">
    <property type="entry name" value="Metalloproteases ('zincins'), catalytic domain"/>
    <property type="match status" value="1"/>
</dbReference>
<organism evidence="3 4">
    <name type="scientific">Macrostomum lignano</name>
    <dbReference type="NCBI Taxonomy" id="282301"/>
    <lineage>
        <taxon>Eukaryota</taxon>
        <taxon>Metazoa</taxon>
        <taxon>Spiralia</taxon>
        <taxon>Lophotrochozoa</taxon>
        <taxon>Platyhelminthes</taxon>
        <taxon>Rhabditophora</taxon>
        <taxon>Macrostomorpha</taxon>
        <taxon>Macrostomida</taxon>
        <taxon>Macrostomidae</taxon>
        <taxon>Macrostomum</taxon>
    </lineage>
</organism>
<protein>
    <submittedName>
        <fullName evidence="4">Peptidase M12B domain-containing protein</fullName>
    </submittedName>
</protein>
<dbReference type="AlphaFoldDB" id="A0A1I8GMB0"/>
<sequence length="407" mass="45530">MEIEVQLPKTNKKARIPLIRTNILDNAPITVIENGIARTFSGEQAHHGDHAHYRDIKTKSTISVRIQNNDTRINGHVMHEGTAYFITNSSVAKTAGSIKSHKINIDQVLSRKKRQTNEAATEYEVELLILCDHTVWNLFKTVYGNDDKALTELHFYYTHILNGMDTAFRNIGQPSISVKCVGLTVAKTLADVKWMSKSGPYYDTNAEVDFYYMMAYAKDKPADHVMAFTRSNIRFNEAGSEIAGVALFAGACSDQRLSIVKDEGLHSWGVAAHELAHSLGADHDDNKPQCEKWRKFIQTPVLSDYSIGDVANSYRFSKCSVEEMKSFLSTKNATCLKSRQSTAKAVLTSNASEGAREFNDSSCNLRKNSLLADRARLEAGDEERTKSPGRHAVWKQAKLQLERPMHG</sequence>
<dbReference type="PROSITE" id="PS50215">
    <property type="entry name" value="ADAM_MEPRO"/>
    <property type="match status" value="1"/>
</dbReference>
<name>A0A1I8GMB0_9PLAT</name>
<dbReference type="PANTHER" id="PTHR11905:SF249">
    <property type="entry name" value="SOL NARAE, ISOFORM C"/>
    <property type="match status" value="1"/>
</dbReference>
<dbReference type="InterPro" id="IPR024079">
    <property type="entry name" value="MetalloPept_cat_dom_sf"/>
</dbReference>
<dbReference type="Pfam" id="PF01421">
    <property type="entry name" value="Reprolysin"/>
    <property type="match status" value="1"/>
</dbReference>
<reference evidence="4" key="1">
    <citation type="submission" date="2016-11" db="UniProtKB">
        <authorList>
            <consortium name="WormBaseParasite"/>
        </authorList>
    </citation>
    <scope>IDENTIFICATION</scope>
</reference>
<dbReference type="GO" id="GO:0046872">
    <property type="term" value="F:metal ion binding"/>
    <property type="evidence" value="ECO:0007669"/>
    <property type="project" value="UniProtKB-KW"/>
</dbReference>
<dbReference type="PANTHER" id="PTHR11905">
    <property type="entry name" value="ADAM A DISINTEGRIN AND METALLOPROTEASE DOMAIN"/>
    <property type="match status" value="1"/>
</dbReference>
<keyword evidence="1" id="KW-0479">Metal-binding</keyword>
<evidence type="ECO:0000313" key="3">
    <source>
        <dbReference type="Proteomes" id="UP000095280"/>
    </source>
</evidence>